<reference evidence="1" key="1">
    <citation type="journal article" date="2021" name="Proc. Natl. Acad. Sci. U.S.A.">
        <title>A Catalog of Tens of Thousands of Viruses from Human Metagenomes Reveals Hidden Associations with Chronic Diseases.</title>
        <authorList>
            <person name="Tisza M.J."/>
            <person name="Buck C.B."/>
        </authorList>
    </citation>
    <scope>NUCLEOTIDE SEQUENCE</scope>
    <source>
        <strain evidence="1">CtvBz3</strain>
    </source>
</reference>
<organism evidence="1">
    <name type="scientific">Siphoviridae sp. ctvBz3</name>
    <dbReference type="NCBI Taxonomy" id="2825720"/>
    <lineage>
        <taxon>Viruses</taxon>
        <taxon>Duplodnaviria</taxon>
        <taxon>Heunggongvirae</taxon>
        <taxon>Uroviricota</taxon>
        <taxon>Caudoviricetes</taxon>
    </lineage>
</organism>
<dbReference type="EMBL" id="BK015955">
    <property type="protein sequence ID" value="DAF86980.1"/>
    <property type="molecule type" value="Genomic_DNA"/>
</dbReference>
<protein>
    <submittedName>
        <fullName evidence="1">Uncharacterized protein</fullName>
    </submittedName>
</protein>
<name>A0A8S5TXQ3_9CAUD</name>
<proteinExistence type="predicted"/>
<sequence>MRYTIVTVEWLTQHGLLAMPTMRSNADGTKVVLHEEFVNLFPRDSFPTYRMDDPEFVQIMESEEWNHEPQPYSADYILAASAQNMVESAKKQIQTLSLTDSESLKVKSLYPDWAEYIDESLSKGMKVNYKEHLYKVRQDIPMVLESQYPGMATAALYEVVVETASGTKDDPIPYTPPMEIFKDKYYTQNDVLYICTRDSGQALTHDLSSLVGLYVNVAS</sequence>
<evidence type="ECO:0000313" key="1">
    <source>
        <dbReference type="EMBL" id="DAF86980.1"/>
    </source>
</evidence>
<accession>A0A8S5TXQ3</accession>